<evidence type="ECO:0000256" key="1">
    <source>
        <dbReference type="SAM" id="Coils"/>
    </source>
</evidence>
<evidence type="ECO:0000313" key="4">
    <source>
        <dbReference type="Proteomes" id="UP000305524"/>
    </source>
</evidence>
<dbReference type="Gene3D" id="3.40.50.300">
    <property type="entry name" value="P-loop containing nucleotide triphosphate hydrolases"/>
    <property type="match status" value="2"/>
</dbReference>
<dbReference type="GO" id="GO:0035312">
    <property type="term" value="F:5'-3' DNA exonuclease activity"/>
    <property type="evidence" value="ECO:0007669"/>
    <property type="project" value="TreeGrafter"/>
</dbReference>
<dbReference type="InterPro" id="IPR052018">
    <property type="entry name" value="PHP_domain"/>
</dbReference>
<dbReference type="Gene3D" id="3.20.20.140">
    <property type="entry name" value="Metal-dependent hydrolases"/>
    <property type="match status" value="1"/>
</dbReference>
<reference evidence="3 4" key="1">
    <citation type="journal article" date="2019" name="Environ. Microbiol.">
        <title>An active ?-lactamase is a part of an orchestrated cell wall stress resistance network of Bacillus subtilis and related rhizosphere species.</title>
        <authorList>
            <person name="Bucher T."/>
            <person name="Keren-Paz A."/>
            <person name="Hausser J."/>
            <person name="Olender T."/>
            <person name="Cytryn E."/>
            <person name="Kolodkin-Gal I."/>
        </authorList>
    </citation>
    <scope>NUCLEOTIDE SEQUENCE [LARGE SCALE GENOMIC DNA]</scope>
    <source>
        <strain evidence="3 4">I186</strain>
    </source>
</reference>
<feature type="coiled-coil region" evidence="1">
    <location>
        <begin position="448"/>
        <end position="489"/>
    </location>
</feature>
<dbReference type="EMBL" id="SZOD01000131">
    <property type="protein sequence ID" value="TKI86362.1"/>
    <property type="molecule type" value="Genomic_DNA"/>
</dbReference>
<comment type="caution">
    <text evidence="3">The sequence shown here is derived from an EMBL/GenBank/DDBJ whole genome shotgun (WGS) entry which is preliminary data.</text>
</comment>
<dbReference type="InterPro" id="IPR003141">
    <property type="entry name" value="Pol/His_phosphatase_N"/>
</dbReference>
<dbReference type="SMART" id="SM00481">
    <property type="entry name" value="POLIIIAc"/>
    <property type="match status" value="1"/>
</dbReference>
<dbReference type="NCBIfam" id="NF045780">
    <property type="entry name" value="TrlF_fam_ATP"/>
    <property type="match status" value="1"/>
</dbReference>
<dbReference type="Pfam" id="PF02811">
    <property type="entry name" value="PHP"/>
    <property type="match status" value="1"/>
</dbReference>
<dbReference type="GO" id="GO:0006302">
    <property type="term" value="P:double-strand break repair"/>
    <property type="evidence" value="ECO:0007669"/>
    <property type="project" value="InterPro"/>
</dbReference>
<feature type="coiled-coil region" evidence="1">
    <location>
        <begin position="604"/>
        <end position="662"/>
    </location>
</feature>
<evidence type="ECO:0000259" key="2">
    <source>
        <dbReference type="SMART" id="SM00481"/>
    </source>
</evidence>
<name>A0A4U3AFN0_BACMY</name>
<dbReference type="PANTHER" id="PTHR42924:SF3">
    <property type="entry name" value="POLYMERASE_HISTIDINOL PHOSPHATASE N-TERMINAL DOMAIN-CONTAINING PROTEIN"/>
    <property type="match status" value="1"/>
</dbReference>
<dbReference type="InterPro" id="IPR027417">
    <property type="entry name" value="P-loop_NTPase"/>
</dbReference>
<evidence type="ECO:0000313" key="3">
    <source>
        <dbReference type="EMBL" id="TKI86362.1"/>
    </source>
</evidence>
<keyword evidence="1" id="KW-0175">Coiled coil</keyword>
<dbReference type="Proteomes" id="UP000305524">
    <property type="component" value="Unassembled WGS sequence"/>
</dbReference>
<accession>A0A4U3AFN0</accession>
<dbReference type="GO" id="GO:0016887">
    <property type="term" value="F:ATP hydrolysis activity"/>
    <property type="evidence" value="ECO:0007669"/>
    <property type="project" value="InterPro"/>
</dbReference>
<dbReference type="SUPFAM" id="SSF89550">
    <property type="entry name" value="PHP domain-like"/>
    <property type="match status" value="1"/>
</dbReference>
<feature type="domain" description="Polymerase/histidinol phosphatase N-terminal" evidence="2">
    <location>
        <begin position="15"/>
        <end position="84"/>
    </location>
</feature>
<dbReference type="AlphaFoldDB" id="A0A4U3AFN0"/>
<dbReference type="PANTHER" id="PTHR42924">
    <property type="entry name" value="EXONUCLEASE"/>
    <property type="match status" value="1"/>
</dbReference>
<dbReference type="InterPro" id="IPR016195">
    <property type="entry name" value="Pol/histidinol_Pase-like"/>
</dbReference>
<gene>
    <name evidence="3" type="ORF">FC701_06235</name>
</gene>
<dbReference type="InterPro" id="IPR004013">
    <property type="entry name" value="PHP_dom"/>
</dbReference>
<organism evidence="3 4">
    <name type="scientific">Bacillus mycoides</name>
    <dbReference type="NCBI Taxonomy" id="1405"/>
    <lineage>
        <taxon>Bacteria</taxon>
        <taxon>Bacillati</taxon>
        <taxon>Bacillota</taxon>
        <taxon>Bacilli</taxon>
        <taxon>Bacillales</taxon>
        <taxon>Bacillaceae</taxon>
        <taxon>Bacillus</taxon>
        <taxon>Bacillus cereus group</taxon>
    </lineage>
</organism>
<protein>
    <submittedName>
        <fullName evidence="3">PHP domain-containing protein</fullName>
    </submittedName>
</protein>
<dbReference type="SUPFAM" id="SSF52540">
    <property type="entry name" value="P-loop containing nucleoside triphosphate hydrolases"/>
    <property type="match status" value="2"/>
</dbReference>
<sequence length="924" mass="106546">MRGDSKLRGNRWYKCDLHIHTTASQCFRDRNVTAEQWVNRCIEQELDCVAITDHNTGNSIDEYKRVANEKGLIVFPGLELTYGENGIHLLVLFDLNKTSEHVNDFLISVGISRNDFATPNACSNLTFSEIVQKANESDALIIPAHIDEFKGLQESTLDHIQDCYTFPDITAVQVVNKDLWELQDSVNATRKQEIAQKLNEKYGSTNFTVETVKKWHHPIAEAKKSNKAILTFSDNPHALGDSKHGLFGIGTRYSWIKMDEQVSLNSLRQALMLNSIRVKSDFESLTSPYQLPNTYIKSLNVSNTHLSQDEFHVDFSPQMTAIIGGRGTGKSSIVRFLRGILNKDRDLVDFEELLKDHQNFYTVRSTGEIGILKADTQLELEIYLEDTLFKIQTNGSSSLAVSRYNDESLDFENVDIGYLHTYLNDCDIYSQKQIYEMAQNPNTLRDRIDEESELIQSLKENLVVLGNQYKEKTRQIKTLELQLHEKESLLLHRNELKRKLEKFSEGSYKTIADNYKLASLERKQYLEITSLFSQKLEYIASTKETMSLSLPQELHGKSGEVISIINNKINDYNQMLEMIFNDFSRFVTELNESYSQEVQATNWYTDYLSKKERYDQLKDELQDEEMEQLKNLSELSGQLESLEEKLTNFELLENEKNQLIIDQETVLHAHKRSMEEITRKRREFLQNVMSNSGNVKINVKAQRDIANFINNFRRIIQKPTGYDEGIRKIEENIYTNNWSIHQLKEIILRTKRGEDTTTFDGRFRRMITSLNDEQLDEITILFPEDEIEVRYKPNENGQFKSLSTASAGQKTSAILTFLLSYGNSPLILDQPEDDLDNQLIHNLIVDRLLRCKETRQVIVITHNANIPVNGDAEWVTSLDSDTRDISIFNSGSVDNPDIKKKICDIMEGGEKAFTLRALRYGFNK</sequence>
<dbReference type="InterPro" id="IPR054787">
    <property type="entry name" value="TrlF_ATPase"/>
</dbReference>
<proteinExistence type="predicted"/>
<dbReference type="GO" id="GO:0004534">
    <property type="term" value="F:5'-3' RNA exonuclease activity"/>
    <property type="evidence" value="ECO:0007669"/>
    <property type="project" value="TreeGrafter"/>
</dbReference>